<organism evidence="1 2">
    <name type="scientific">Gymnopilus dilepis</name>
    <dbReference type="NCBI Taxonomy" id="231916"/>
    <lineage>
        <taxon>Eukaryota</taxon>
        <taxon>Fungi</taxon>
        <taxon>Dikarya</taxon>
        <taxon>Basidiomycota</taxon>
        <taxon>Agaricomycotina</taxon>
        <taxon>Agaricomycetes</taxon>
        <taxon>Agaricomycetidae</taxon>
        <taxon>Agaricales</taxon>
        <taxon>Agaricineae</taxon>
        <taxon>Hymenogastraceae</taxon>
        <taxon>Gymnopilus</taxon>
    </lineage>
</organism>
<accession>A0A409YL60</accession>
<dbReference type="Proteomes" id="UP000284706">
    <property type="component" value="Unassembled WGS sequence"/>
</dbReference>
<feature type="non-terminal residue" evidence="1">
    <location>
        <position position="1"/>
    </location>
</feature>
<protein>
    <recommendedName>
        <fullName evidence="3">F-box domain-containing protein</fullName>
    </recommendedName>
</protein>
<name>A0A409YL60_9AGAR</name>
<sequence>ALITARLVSHHWRHLISLAPIHPTRRRLLSLYHTVLAHPRPDALAQEYLHAKLDSTFDSEAYIAALLAQNPEKGGVPEEFSMWVLEWPERVCINGMWPGLPFTMCGMDTNATAGSSRRYGANYLAVRPPVVSGVGVMDSEARLGSGSGIITATRASVPMLPIWTSKWQEMNLRKMDGTSIATIKYTGLDDDPSASPHSRFLISSNPPYKQIKLNCETWLVLDSSSPHHGKVLEAPCDSLSHASTVTLSPSALGVAPSACPDWIEYLEQRWFGRTSESKGAVLPRFIADLAMKRVDSSDLEGR</sequence>
<evidence type="ECO:0000313" key="1">
    <source>
        <dbReference type="EMBL" id="PPR03807.1"/>
    </source>
</evidence>
<evidence type="ECO:0008006" key="3">
    <source>
        <dbReference type="Google" id="ProtNLM"/>
    </source>
</evidence>
<comment type="caution">
    <text evidence="1">The sequence shown here is derived from an EMBL/GenBank/DDBJ whole genome shotgun (WGS) entry which is preliminary data.</text>
</comment>
<proteinExistence type="predicted"/>
<dbReference type="EMBL" id="NHYE01000697">
    <property type="protein sequence ID" value="PPR03807.1"/>
    <property type="molecule type" value="Genomic_DNA"/>
</dbReference>
<evidence type="ECO:0000313" key="2">
    <source>
        <dbReference type="Proteomes" id="UP000284706"/>
    </source>
</evidence>
<dbReference type="AlphaFoldDB" id="A0A409YL60"/>
<dbReference type="InParanoid" id="A0A409YL60"/>
<reference evidence="1 2" key="1">
    <citation type="journal article" date="2018" name="Evol. Lett.">
        <title>Horizontal gene cluster transfer increased hallucinogenic mushroom diversity.</title>
        <authorList>
            <person name="Reynolds H.T."/>
            <person name="Vijayakumar V."/>
            <person name="Gluck-Thaler E."/>
            <person name="Korotkin H.B."/>
            <person name="Matheny P.B."/>
            <person name="Slot J.C."/>
        </authorList>
    </citation>
    <scope>NUCLEOTIDE SEQUENCE [LARGE SCALE GENOMIC DNA]</scope>
    <source>
        <strain evidence="1 2">SRW20</strain>
    </source>
</reference>
<dbReference type="OrthoDB" id="2788844at2759"/>
<gene>
    <name evidence="1" type="ORF">CVT26_001002</name>
</gene>
<keyword evidence="2" id="KW-1185">Reference proteome</keyword>